<keyword evidence="5" id="KW-0547">Nucleotide-binding</keyword>
<dbReference type="Pfam" id="PF01411">
    <property type="entry name" value="tRNA-synt_2c"/>
    <property type="match status" value="1"/>
</dbReference>
<evidence type="ECO:0000256" key="7">
    <source>
        <dbReference type="ARBA" id="ARBA00022884"/>
    </source>
</evidence>
<dbReference type="PRINTS" id="PR00980">
    <property type="entry name" value="TRNASYNTHALA"/>
</dbReference>
<dbReference type="GO" id="GO:0000049">
    <property type="term" value="F:tRNA binding"/>
    <property type="evidence" value="ECO:0007669"/>
    <property type="project" value="UniProtKB-KW"/>
</dbReference>
<evidence type="ECO:0000256" key="8">
    <source>
        <dbReference type="ARBA" id="ARBA00022917"/>
    </source>
</evidence>
<evidence type="ECO:0000256" key="3">
    <source>
        <dbReference type="ARBA" id="ARBA00022555"/>
    </source>
</evidence>
<keyword evidence="4" id="KW-0436">Ligase</keyword>
<comment type="similarity">
    <text evidence="1">Belongs to the class-II aminoacyl-tRNA synthetase family.</text>
</comment>
<evidence type="ECO:0000259" key="10">
    <source>
        <dbReference type="PROSITE" id="PS50860"/>
    </source>
</evidence>
<dbReference type="GO" id="GO:0004813">
    <property type="term" value="F:alanine-tRNA ligase activity"/>
    <property type="evidence" value="ECO:0007669"/>
    <property type="project" value="UniProtKB-EC"/>
</dbReference>
<feature type="non-terminal residue" evidence="11">
    <location>
        <position position="1"/>
    </location>
</feature>
<keyword evidence="12" id="KW-1185">Reference proteome</keyword>
<reference evidence="11 12" key="1">
    <citation type="submission" date="2015-09" db="EMBL/GenBank/DDBJ databases">
        <title>Draft genome sequence of Kouleothrix aurantiaca JCM 19913.</title>
        <authorList>
            <person name="Hemp J."/>
        </authorList>
    </citation>
    <scope>NUCLEOTIDE SEQUENCE [LARGE SCALE GENOMIC DNA]</scope>
    <source>
        <strain evidence="11 12">COM-B</strain>
    </source>
</reference>
<keyword evidence="6" id="KW-0067">ATP-binding</keyword>
<dbReference type="Gene3D" id="3.30.930.10">
    <property type="entry name" value="Bira Bifunctional Protein, Domain 2"/>
    <property type="match status" value="1"/>
</dbReference>
<dbReference type="SUPFAM" id="SSF101353">
    <property type="entry name" value="Putative anticodon-binding domain of alanyl-tRNA synthetase (AlaRS)"/>
    <property type="match status" value="1"/>
</dbReference>
<evidence type="ECO:0000256" key="5">
    <source>
        <dbReference type="ARBA" id="ARBA00022741"/>
    </source>
</evidence>
<keyword evidence="3" id="KW-0820">tRNA-binding</keyword>
<dbReference type="InterPro" id="IPR050058">
    <property type="entry name" value="Ala-tRNA_ligase"/>
</dbReference>
<accession>A0A0P9EUF0</accession>
<dbReference type="InterPro" id="IPR018164">
    <property type="entry name" value="Ala-tRNA-synth_IIc_N"/>
</dbReference>
<evidence type="ECO:0000256" key="9">
    <source>
        <dbReference type="ARBA" id="ARBA00023146"/>
    </source>
</evidence>
<evidence type="ECO:0000256" key="4">
    <source>
        <dbReference type="ARBA" id="ARBA00022598"/>
    </source>
</evidence>
<feature type="non-terminal residue" evidence="11">
    <location>
        <position position="228"/>
    </location>
</feature>
<organism evidence="11 12">
    <name type="scientific">Kouleothrix aurantiaca</name>
    <dbReference type="NCBI Taxonomy" id="186479"/>
    <lineage>
        <taxon>Bacteria</taxon>
        <taxon>Bacillati</taxon>
        <taxon>Chloroflexota</taxon>
        <taxon>Chloroflexia</taxon>
        <taxon>Chloroflexales</taxon>
        <taxon>Roseiflexineae</taxon>
        <taxon>Roseiflexaceae</taxon>
        <taxon>Kouleothrix</taxon>
    </lineage>
</organism>
<keyword evidence="7" id="KW-0694">RNA-binding</keyword>
<evidence type="ECO:0000313" key="11">
    <source>
        <dbReference type="EMBL" id="KPV47849.1"/>
    </source>
</evidence>
<evidence type="ECO:0000256" key="2">
    <source>
        <dbReference type="ARBA" id="ARBA00013168"/>
    </source>
</evidence>
<comment type="caution">
    <text evidence="11">The sequence shown here is derived from an EMBL/GenBank/DDBJ whole genome shotgun (WGS) entry which is preliminary data.</text>
</comment>
<dbReference type="PANTHER" id="PTHR11777:SF9">
    <property type="entry name" value="ALANINE--TRNA LIGASE, CYTOPLASMIC"/>
    <property type="match status" value="1"/>
</dbReference>
<keyword evidence="8" id="KW-0648">Protein biosynthesis</keyword>
<evidence type="ECO:0000313" key="12">
    <source>
        <dbReference type="Proteomes" id="UP000050509"/>
    </source>
</evidence>
<dbReference type="EC" id="6.1.1.7" evidence="2"/>
<dbReference type="GO" id="GO:0005829">
    <property type="term" value="C:cytosol"/>
    <property type="evidence" value="ECO:0007669"/>
    <property type="project" value="TreeGrafter"/>
</dbReference>
<dbReference type="AlphaFoldDB" id="A0A0P9EUF0"/>
<protein>
    <recommendedName>
        <fullName evidence="2">alanine--tRNA ligase</fullName>
        <ecNumber evidence="2">6.1.1.7</ecNumber>
    </recommendedName>
</protein>
<dbReference type="PATRIC" id="fig|186479.3.peg.6626"/>
<dbReference type="InterPro" id="IPR018162">
    <property type="entry name" value="Ala-tRNA-ligase_IIc_anticod-bd"/>
</dbReference>
<proteinExistence type="inferred from homology"/>
<dbReference type="PANTHER" id="PTHR11777">
    <property type="entry name" value="ALANYL-TRNA SYNTHETASE"/>
    <property type="match status" value="1"/>
</dbReference>
<gene>
    <name evidence="11" type="ORF">SE17_41230</name>
</gene>
<dbReference type="InterPro" id="IPR002318">
    <property type="entry name" value="Ala-tRNA-lgiase_IIc"/>
</dbReference>
<dbReference type="PROSITE" id="PS50860">
    <property type="entry name" value="AA_TRNA_LIGASE_II_ALA"/>
    <property type="match status" value="1"/>
</dbReference>
<feature type="domain" description="Alanyl-transfer RNA synthetases family profile" evidence="10">
    <location>
        <begin position="1"/>
        <end position="228"/>
    </location>
</feature>
<dbReference type="EMBL" id="LJCR01003174">
    <property type="protein sequence ID" value="KPV47849.1"/>
    <property type="molecule type" value="Genomic_DNA"/>
</dbReference>
<evidence type="ECO:0000256" key="6">
    <source>
        <dbReference type="ARBA" id="ARBA00022840"/>
    </source>
</evidence>
<dbReference type="GO" id="GO:0002161">
    <property type="term" value="F:aminoacyl-tRNA deacylase activity"/>
    <property type="evidence" value="ECO:0007669"/>
    <property type="project" value="TreeGrafter"/>
</dbReference>
<keyword evidence="9" id="KW-0030">Aminoacyl-tRNA synthetase</keyword>
<dbReference type="InterPro" id="IPR018165">
    <property type="entry name" value="Ala-tRNA-synth_IIc_core"/>
</dbReference>
<sequence length="228" mass="24937">PDERILFLPKSENWWGPAGATGPCGPDSEMFYDIAPDGPPGETPVSNPARFWEVGNNVFMQYDKLADGSYRPLAQRNIDLGMGLERLLPIVQGAQSIYETELFAPIMEKIQALATRNDTFAMRVVADHTRAAVGVLATGIRPGNVDQGYVARRLIRRAARYGRELGIEGPFLSGLANVAIDTLADAYPALALARDSICAALDEEEARFGRTLARGEAELQRAPKARFF</sequence>
<dbReference type="InterPro" id="IPR045864">
    <property type="entry name" value="aa-tRNA-synth_II/BPL/LPL"/>
</dbReference>
<evidence type="ECO:0000256" key="1">
    <source>
        <dbReference type="ARBA" id="ARBA00008226"/>
    </source>
</evidence>
<dbReference type="GO" id="GO:0005524">
    <property type="term" value="F:ATP binding"/>
    <property type="evidence" value="ECO:0007669"/>
    <property type="project" value="UniProtKB-KW"/>
</dbReference>
<dbReference type="GO" id="GO:0006419">
    <property type="term" value="P:alanyl-tRNA aminoacylation"/>
    <property type="evidence" value="ECO:0007669"/>
    <property type="project" value="InterPro"/>
</dbReference>
<dbReference type="SUPFAM" id="SSF55681">
    <property type="entry name" value="Class II aaRS and biotin synthetases"/>
    <property type="match status" value="1"/>
</dbReference>
<name>A0A0P9EUF0_9CHLR</name>
<dbReference type="Proteomes" id="UP000050509">
    <property type="component" value="Unassembled WGS sequence"/>
</dbReference>